<keyword evidence="1" id="KW-0732">Signal</keyword>
<evidence type="ECO:0000256" key="1">
    <source>
        <dbReference type="SAM" id="SignalP"/>
    </source>
</evidence>
<dbReference type="Proteomes" id="UP000646911">
    <property type="component" value="Unassembled WGS sequence"/>
</dbReference>
<feature type="signal peptide" evidence="1">
    <location>
        <begin position="1"/>
        <end position="25"/>
    </location>
</feature>
<evidence type="ECO:0000313" key="2">
    <source>
        <dbReference type="EMBL" id="MBC3910329.1"/>
    </source>
</evidence>
<dbReference type="EMBL" id="JACOFX010000016">
    <property type="protein sequence ID" value="MBC3910329.1"/>
    <property type="molecule type" value="Genomic_DNA"/>
</dbReference>
<comment type="caution">
    <text evidence="2">The sequence shown here is derived from an EMBL/GenBank/DDBJ whole genome shotgun (WGS) entry which is preliminary data.</text>
</comment>
<keyword evidence="3" id="KW-1185">Reference proteome</keyword>
<dbReference type="Pfam" id="PF14559">
    <property type="entry name" value="TPR_19"/>
    <property type="match status" value="1"/>
</dbReference>
<evidence type="ECO:0000313" key="3">
    <source>
        <dbReference type="Proteomes" id="UP000646911"/>
    </source>
</evidence>
<reference evidence="2 3" key="1">
    <citation type="submission" date="2020-08" db="EMBL/GenBank/DDBJ databases">
        <title>Novel species isolated from subtropical streams in China.</title>
        <authorList>
            <person name="Lu H."/>
        </authorList>
    </citation>
    <scope>NUCLEOTIDE SEQUENCE [LARGE SCALE GENOMIC DNA]</scope>
    <source>
        <strain evidence="2 3">NL8W</strain>
    </source>
</reference>
<dbReference type="SUPFAM" id="SSF48452">
    <property type="entry name" value="TPR-like"/>
    <property type="match status" value="1"/>
</dbReference>
<dbReference type="Gene3D" id="1.25.40.10">
    <property type="entry name" value="Tetratricopeptide repeat domain"/>
    <property type="match status" value="1"/>
</dbReference>
<feature type="chain" id="PRO_5046541061" evidence="1">
    <location>
        <begin position="26"/>
        <end position="414"/>
    </location>
</feature>
<accession>A0ABR6ZF94</accession>
<dbReference type="InterPro" id="IPR011990">
    <property type="entry name" value="TPR-like_helical_dom_sf"/>
</dbReference>
<organism evidence="2 3">
    <name type="scientific">Undibacterium umbellatum</name>
    <dbReference type="NCBI Taxonomy" id="2762300"/>
    <lineage>
        <taxon>Bacteria</taxon>
        <taxon>Pseudomonadati</taxon>
        <taxon>Pseudomonadota</taxon>
        <taxon>Betaproteobacteria</taxon>
        <taxon>Burkholderiales</taxon>
        <taxon>Oxalobacteraceae</taxon>
        <taxon>Undibacterium</taxon>
    </lineage>
</organism>
<protein>
    <submittedName>
        <fullName evidence="2">Tetratricopeptide repeat protein</fullName>
    </submittedName>
</protein>
<name>A0ABR6ZF94_9BURK</name>
<gene>
    <name evidence="2" type="ORF">H8L47_22445</name>
</gene>
<sequence length="414" mass="47154">MRRKGRYLRFLPLMLLLTSFGNVYAGTTLEEADSDSLYLGALKAISEKRHDEAKAILSNLIEKIPQHAGAWLELAMLQCELGNKAEADRLFLKMKQSLPLSEDQVQKLDILQPKECKVRSRKKHMSLSLEVGYDTNVNQGASNPTFIFGSGTEQKELVLLPEYQPKADRFATISANISTELAKEGTLGFAQVRARSYDAMTSYNTLALAAGLEHPWKWRDYSVKGTAMASILTLGGTLYQKQEVAQLRLMLPTRQASPWRFSTIAAYTNVQYPTLRNFDGHTWELRGLANYEAEKFQLQAGVAYLADRAHANRLGGHRDGYYGNLTLRRQLSQRSELELGWSQQLWQSEGIYSPNLIDVARRQRIQTLKAAMNWYVTNNQALQLEFRATNNKENISILQYNSKTLQLSWQWQNF</sequence>
<proteinExistence type="predicted"/>